<gene>
    <name evidence="13 17" type="primary">yidC</name>
    <name evidence="17" type="ORF">Q9312_12460</name>
</gene>
<keyword evidence="18" id="KW-1185">Reference proteome</keyword>
<evidence type="ECO:0000256" key="9">
    <source>
        <dbReference type="ARBA" id="ARBA00023136"/>
    </source>
</evidence>
<protein>
    <recommendedName>
        <fullName evidence="3 13">Membrane protein insertase YidC</fullName>
    </recommendedName>
    <alternativeName>
        <fullName evidence="12 13">Foldase YidC</fullName>
    </alternativeName>
    <alternativeName>
        <fullName evidence="13">Membrane protein YidC</fullName>
    </alternativeName>
    <alternativeName>
        <fullName evidence="11 13">membrane integrase YidC</fullName>
    </alternativeName>
</protein>
<dbReference type="InterPro" id="IPR028055">
    <property type="entry name" value="YidC/Oxa/ALB_C"/>
</dbReference>
<evidence type="ECO:0000313" key="18">
    <source>
        <dbReference type="Proteomes" id="UP001239782"/>
    </source>
</evidence>
<organism evidence="17 18">
    <name type="scientific">Pleionea litopenaei</name>
    <dbReference type="NCBI Taxonomy" id="3070815"/>
    <lineage>
        <taxon>Bacteria</taxon>
        <taxon>Pseudomonadati</taxon>
        <taxon>Pseudomonadota</taxon>
        <taxon>Gammaproteobacteria</taxon>
        <taxon>Oceanospirillales</taxon>
        <taxon>Pleioneaceae</taxon>
        <taxon>Pleionea</taxon>
    </lineage>
</organism>
<dbReference type="Pfam" id="PF02096">
    <property type="entry name" value="60KD_IMP"/>
    <property type="match status" value="1"/>
</dbReference>
<dbReference type="InterPro" id="IPR038221">
    <property type="entry name" value="YidC_periplasmic_sf"/>
</dbReference>
<dbReference type="PRINTS" id="PR01900">
    <property type="entry name" value="YIDCPROTEIN"/>
</dbReference>
<evidence type="ECO:0000259" key="15">
    <source>
        <dbReference type="Pfam" id="PF02096"/>
    </source>
</evidence>
<feature type="transmembrane region" description="Helical" evidence="13">
    <location>
        <begin position="362"/>
        <end position="381"/>
    </location>
</feature>
<evidence type="ECO:0000256" key="10">
    <source>
        <dbReference type="ARBA" id="ARBA00023186"/>
    </source>
</evidence>
<keyword evidence="5 13" id="KW-1003">Cell membrane</keyword>
<evidence type="ECO:0000256" key="3">
    <source>
        <dbReference type="ARBA" id="ARBA00015325"/>
    </source>
</evidence>
<proteinExistence type="inferred from homology"/>
<feature type="domain" description="Membrane insertase YidC/Oxa/ALB C-terminal" evidence="15">
    <location>
        <begin position="362"/>
        <end position="541"/>
    </location>
</feature>
<feature type="region of interest" description="Disordered" evidence="14">
    <location>
        <begin position="31"/>
        <end position="61"/>
    </location>
</feature>
<feature type="transmembrane region" description="Helical" evidence="13">
    <location>
        <begin position="506"/>
        <end position="528"/>
    </location>
</feature>
<dbReference type="CDD" id="cd19961">
    <property type="entry name" value="EcYidC-like_peri"/>
    <property type="match status" value="1"/>
</dbReference>
<evidence type="ECO:0000256" key="4">
    <source>
        <dbReference type="ARBA" id="ARBA00022448"/>
    </source>
</evidence>
<comment type="subcellular location">
    <subcellularLocation>
        <location evidence="1">Cell inner membrane</location>
        <topology evidence="1">Multi-pass membrane protein</topology>
    </subcellularLocation>
    <subcellularLocation>
        <location evidence="13">Cell membrane</location>
        <topology evidence="13">Multi-pass membrane protein</topology>
    </subcellularLocation>
</comment>
<evidence type="ECO:0000256" key="12">
    <source>
        <dbReference type="ARBA" id="ARBA00033342"/>
    </source>
</evidence>
<dbReference type="NCBIfam" id="TIGR03593">
    <property type="entry name" value="yidC_nterm"/>
    <property type="match status" value="1"/>
</dbReference>
<dbReference type="GO" id="GO:0032977">
    <property type="term" value="F:membrane insertase activity"/>
    <property type="evidence" value="ECO:0007669"/>
    <property type="project" value="InterPro"/>
</dbReference>
<name>A0AA51RR61_9GAMM</name>
<dbReference type="Pfam" id="PF14849">
    <property type="entry name" value="YidC_periplas"/>
    <property type="match status" value="1"/>
</dbReference>
<keyword evidence="10 13" id="KW-0143">Chaperone</keyword>
<feature type="transmembrane region" description="Helical" evidence="13">
    <location>
        <begin position="425"/>
        <end position="448"/>
    </location>
</feature>
<dbReference type="PRINTS" id="PR00701">
    <property type="entry name" value="60KDINNERMP"/>
</dbReference>
<dbReference type="GO" id="GO:0015031">
    <property type="term" value="P:protein transport"/>
    <property type="evidence" value="ECO:0007669"/>
    <property type="project" value="UniProtKB-KW"/>
</dbReference>
<evidence type="ECO:0000256" key="8">
    <source>
        <dbReference type="ARBA" id="ARBA00022989"/>
    </source>
</evidence>
<feature type="compositionally biased region" description="Polar residues" evidence="14">
    <location>
        <begin position="31"/>
        <end position="41"/>
    </location>
</feature>
<evidence type="ECO:0000256" key="11">
    <source>
        <dbReference type="ARBA" id="ARBA00033245"/>
    </source>
</evidence>
<keyword evidence="4 13" id="KW-0813">Transport</keyword>
<dbReference type="InterPro" id="IPR001708">
    <property type="entry name" value="YidC/ALB3/OXA1/COX18"/>
</dbReference>
<dbReference type="GO" id="GO:0051205">
    <property type="term" value="P:protein insertion into membrane"/>
    <property type="evidence" value="ECO:0007669"/>
    <property type="project" value="TreeGrafter"/>
</dbReference>
<dbReference type="NCBIfam" id="TIGR03592">
    <property type="entry name" value="yidC_oxa1_cterm"/>
    <property type="match status" value="1"/>
</dbReference>
<accession>A0AA51RR61</accession>
<dbReference type="Gene3D" id="2.70.98.90">
    <property type="match status" value="1"/>
</dbReference>
<dbReference type="Proteomes" id="UP001239782">
    <property type="component" value="Chromosome"/>
</dbReference>
<dbReference type="InterPro" id="IPR028053">
    <property type="entry name" value="Membr_insert_YidC_N"/>
</dbReference>
<dbReference type="EMBL" id="CP133548">
    <property type="protein sequence ID" value="WMS86030.1"/>
    <property type="molecule type" value="Genomic_DNA"/>
</dbReference>
<feature type="domain" description="Membrane insertase YidC N-terminal" evidence="16">
    <location>
        <begin position="77"/>
        <end position="351"/>
    </location>
</feature>
<evidence type="ECO:0000256" key="1">
    <source>
        <dbReference type="ARBA" id="ARBA00004429"/>
    </source>
</evidence>
<evidence type="ECO:0000313" key="17">
    <source>
        <dbReference type="EMBL" id="WMS86030.1"/>
    </source>
</evidence>
<evidence type="ECO:0000256" key="2">
    <source>
        <dbReference type="ARBA" id="ARBA00010527"/>
    </source>
</evidence>
<keyword evidence="9 13" id="KW-0472">Membrane</keyword>
<evidence type="ECO:0000256" key="14">
    <source>
        <dbReference type="SAM" id="MobiDB-lite"/>
    </source>
</evidence>
<keyword evidence="7 13" id="KW-0653">Protein transport</keyword>
<reference evidence="17 18" key="1">
    <citation type="submission" date="2023-08" db="EMBL/GenBank/DDBJ databases">
        <title>Pleionea litopenaei sp. nov., isolated from stomach of juvenile Litopenaeus vannamei.</title>
        <authorList>
            <person name="Rho A.M."/>
            <person name="Hwang C.Y."/>
        </authorList>
    </citation>
    <scope>NUCLEOTIDE SEQUENCE [LARGE SCALE GENOMIC DNA]</scope>
    <source>
        <strain evidence="17 18">HL-JVS1</strain>
    </source>
</reference>
<comment type="caution">
    <text evidence="13">Lacks conserved residue(s) required for the propagation of feature annotation.</text>
</comment>
<dbReference type="RefSeq" id="WP_309201182.1">
    <property type="nucleotide sequence ID" value="NZ_CP133548.1"/>
</dbReference>
<dbReference type="KEGG" id="plei:Q9312_12460"/>
<dbReference type="NCBIfam" id="NF002352">
    <property type="entry name" value="PRK01318.1-3"/>
    <property type="match status" value="1"/>
</dbReference>
<comment type="similarity">
    <text evidence="2 13">Belongs to the OXA1/ALB3/YidC family. Type 1 subfamily.</text>
</comment>
<comment type="function">
    <text evidence="13">Required for the insertion and/or proper folding and/or complex formation of integral membrane proteins into the membrane. Involved in integration of membrane proteins that insert both dependently and independently of the Sec translocase complex, as well as at least some lipoproteins. Aids folding of multispanning membrane proteins.</text>
</comment>
<evidence type="ECO:0000256" key="13">
    <source>
        <dbReference type="HAMAP-Rule" id="MF_01810"/>
    </source>
</evidence>
<dbReference type="InterPro" id="IPR047196">
    <property type="entry name" value="YidC_ALB_C"/>
</dbReference>
<dbReference type="PANTHER" id="PTHR12428">
    <property type="entry name" value="OXA1"/>
    <property type="match status" value="1"/>
</dbReference>
<keyword evidence="6 13" id="KW-0812">Transmembrane</keyword>
<keyword evidence="8 13" id="KW-1133">Transmembrane helix</keyword>
<evidence type="ECO:0000256" key="6">
    <source>
        <dbReference type="ARBA" id="ARBA00022692"/>
    </source>
</evidence>
<dbReference type="GO" id="GO:0005886">
    <property type="term" value="C:plasma membrane"/>
    <property type="evidence" value="ECO:0007669"/>
    <property type="project" value="UniProtKB-SubCell"/>
</dbReference>
<evidence type="ECO:0000256" key="5">
    <source>
        <dbReference type="ARBA" id="ARBA00022475"/>
    </source>
</evidence>
<dbReference type="CDD" id="cd20070">
    <property type="entry name" value="5TM_YidC_Alb3"/>
    <property type="match status" value="1"/>
</dbReference>
<sequence length="553" mass="62952">MLESSRGFLLLALGFITFLLYQTWQEENAPQQALKTPNPVIQSDLPPAEPSEIKSDGDIPVVTNNKTTSTTAEQSYVSLHNDSVEIKIDTLGGDVVEAKLLKFNQKLNQPEPKVVLLSNSNGRNFVAKSGLLGNGAPDATAQRATYQVVPNTEAGSQNKVTLKWVNDSGVEFYKIFELIEHTYQVKVTYRVNNKTDNALNFKVFNQFNRDRFVNTESNSGFGLQAYTGAAYSTSESRYEKYEFDDMDEKDLNVSTKGGWIAYLQHYFVAAWVPDQESVNEISTIVLNQGEVSIIRVIQQWVNVGAQAEKEMTSTLYLGPKDQESLEQLADGLDLTVDYSFLWWIGQPLFWLLTTFQGFVVNWGLAIILVTITVKICLYPLANAQYRSFAKMRMLQPKLQQLKERFGDDRQKMSMAMMEMYKKEKVNPMGGCLPLLIQMPVFLALYWVLMESYEIRHAPLIFWIHDLSAKDPLFILPVLMGISMWGMQKLQPTAATMDPMQQKIMQFLPIMMTAFMAFFPSGLVLYWLVNNVLSITQQLYITNKIEKEYANKKK</sequence>
<evidence type="ECO:0000259" key="16">
    <source>
        <dbReference type="Pfam" id="PF14849"/>
    </source>
</evidence>
<dbReference type="InterPro" id="IPR019998">
    <property type="entry name" value="Membr_insert_YidC"/>
</dbReference>
<dbReference type="HAMAP" id="MF_01810">
    <property type="entry name" value="YidC_type1"/>
    <property type="match status" value="1"/>
</dbReference>
<comment type="subunit">
    <text evidence="13">Interacts with the Sec translocase complex via SecD. Specifically interacts with transmembrane segments of nascent integral membrane proteins during membrane integration.</text>
</comment>
<dbReference type="AlphaFoldDB" id="A0AA51RR61"/>
<evidence type="ECO:0000256" key="7">
    <source>
        <dbReference type="ARBA" id="ARBA00022927"/>
    </source>
</evidence>
<dbReference type="PANTHER" id="PTHR12428:SF65">
    <property type="entry name" value="CYTOCHROME C OXIDASE ASSEMBLY PROTEIN COX18, MITOCHONDRIAL"/>
    <property type="match status" value="1"/>
</dbReference>